<dbReference type="InterPro" id="IPR036390">
    <property type="entry name" value="WH_DNA-bd_sf"/>
</dbReference>
<dbReference type="Pfam" id="PF00126">
    <property type="entry name" value="HTH_1"/>
    <property type="match status" value="1"/>
</dbReference>
<gene>
    <name evidence="6" type="ORF">SAMN04488079_10760</name>
</gene>
<accession>A0A1I3XZL5</accession>
<dbReference type="OrthoDB" id="8720143at2"/>
<dbReference type="Gene3D" id="3.40.190.10">
    <property type="entry name" value="Periplasmic binding protein-like II"/>
    <property type="match status" value="2"/>
</dbReference>
<keyword evidence="2" id="KW-0805">Transcription regulation</keyword>
<evidence type="ECO:0000256" key="2">
    <source>
        <dbReference type="ARBA" id="ARBA00023015"/>
    </source>
</evidence>
<dbReference type="PANTHER" id="PTHR30118">
    <property type="entry name" value="HTH-TYPE TRANSCRIPTIONAL REGULATOR LEUO-RELATED"/>
    <property type="match status" value="1"/>
</dbReference>
<dbReference type="InterPro" id="IPR036388">
    <property type="entry name" value="WH-like_DNA-bd_sf"/>
</dbReference>
<dbReference type="Proteomes" id="UP000198924">
    <property type="component" value="Unassembled WGS sequence"/>
</dbReference>
<reference evidence="7" key="1">
    <citation type="submission" date="2016-10" db="EMBL/GenBank/DDBJ databases">
        <authorList>
            <person name="Varghese N."/>
            <person name="Submissions S."/>
        </authorList>
    </citation>
    <scope>NUCLEOTIDE SEQUENCE [LARGE SCALE GENOMIC DNA]</scope>
    <source>
        <strain evidence="7">DSM 11578</strain>
    </source>
</reference>
<dbReference type="SUPFAM" id="SSF53850">
    <property type="entry name" value="Periplasmic binding protein-like II"/>
    <property type="match status" value="1"/>
</dbReference>
<organism evidence="6 7">
    <name type="scientific">Methylophaga sulfidovorans</name>
    <dbReference type="NCBI Taxonomy" id="45496"/>
    <lineage>
        <taxon>Bacteria</taxon>
        <taxon>Pseudomonadati</taxon>
        <taxon>Pseudomonadota</taxon>
        <taxon>Gammaproteobacteria</taxon>
        <taxon>Thiotrichales</taxon>
        <taxon>Piscirickettsiaceae</taxon>
        <taxon>Methylophaga</taxon>
    </lineage>
</organism>
<dbReference type="PRINTS" id="PR00039">
    <property type="entry name" value="HTHLYSR"/>
</dbReference>
<feature type="domain" description="HTH lysR-type" evidence="5">
    <location>
        <begin position="12"/>
        <end position="69"/>
    </location>
</feature>
<dbReference type="InterPro" id="IPR005119">
    <property type="entry name" value="LysR_subst-bd"/>
</dbReference>
<evidence type="ECO:0000256" key="4">
    <source>
        <dbReference type="ARBA" id="ARBA00023163"/>
    </source>
</evidence>
<evidence type="ECO:0000256" key="3">
    <source>
        <dbReference type="ARBA" id="ARBA00023125"/>
    </source>
</evidence>
<dbReference type="SUPFAM" id="SSF46785">
    <property type="entry name" value="Winged helix' DNA-binding domain"/>
    <property type="match status" value="1"/>
</dbReference>
<evidence type="ECO:0000313" key="6">
    <source>
        <dbReference type="EMBL" id="SFK25087.1"/>
    </source>
</evidence>
<keyword evidence="4" id="KW-0804">Transcription</keyword>
<evidence type="ECO:0000256" key="1">
    <source>
        <dbReference type="ARBA" id="ARBA00009437"/>
    </source>
</evidence>
<dbReference type="GO" id="GO:0003677">
    <property type="term" value="F:DNA binding"/>
    <property type="evidence" value="ECO:0007669"/>
    <property type="project" value="UniProtKB-KW"/>
</dbReference>
<dbReference type="PANTHER" id="PTHR30118:SF15">
    <property type="entry name" value="TRANSCRIPTIONAL REGULATORY PROTEIN"/>
    <property type="match status" value="1"/>
</dbReference>
<evidence type="ECO:0000313" key="7">
    <source>
        <dbReference type="Proteomes" id="UP000198924"/>
    </source>
</evidence>
<dbReference type="Gene3D" id="1.10.10.10">
    <property type="entry name" value="Winged helix-like DNA-binding domain superfamily/Winged helix DNA-binding domain"/>
    <property type="match status" value="1"/>
</dbReference>
<keyword evidence="7" id="KW-1185">Reference proteome</keyword>
<dbReference type="STRING" id="45496.SAMN04488079_10760"/>
<keyword evidence="3 6" id="KW-0238">DNA-binding</keyword>
<comment type="similarity">
    <text evidence="1">Belongs to the LysR transcriptional regulatory family.</text>
</comment>
<dbReference type="PROSITE" id="PS50931">
    <property type="entry name" value="HTH_LYSR"/>
    <property type="match status" value="1"/>
</dbReference>
<dbReference type="EMBL" id="FOSH01000007">
    <property type="protein sequence ID" value="SFK25087.1"/>
    <property type="molecule type" value="Genomic_DNA"/>
</dbReference>
<dbReference type="Pfam" id="PF03466">
    <property type="entry name" value="LysR_substrate"/>
    <property type="match status" value="1"/>
</dbReference>
<dbReference type="InterPro" id="IPR000847">
    <property type="entry name" value="LysR_HTH_N"/>
</dbReference>
<sequence>MIGIVLDNISRLDLNLLVTLDVLLDELNVTKAAKRLNLSQPSVSVQLAKLRDYFNDPLLVSNSRGMTPTLKAEQLRQPMKEAIAHLHEVVLPTAEFDPERAKQRWRIAAYDYGEATVMLPLLPALRAQAPLSELSIVQLPPTQIYEKAERGEIDLAINVVSNSHLNLHHRTLFSDQYVLAARKGHRLLNGPVSLDIFCQLEHVMVSPDGDGFWGETDEVLKALGLKRNVVLSVPHFLFLKAILETTDLVAMLPSRIAMMSDLIQIVSVPIQVPDFTISMLWHERVHRDPAHQWLRKQILLAVT</sequence>
<evidence type="ECO:0000259" key="5">
    <source>
        <dbReference type="PROSITE" id="PS50931"/>
    </source>
</evidence>
<dbReference type="GO" id="GO:0003700">
    <property type="term" value="F:DNA-binding transcription factor activity"/>
    <property type="evidence" value="ECO:0007669"/>
    <property type="project" value="InterPro"/>
</dbReference>
<dbReference type="InterPro" id="IPR050389">
    <property type="entry name" value="LysR-type_TF"/>
</dbReference>
<proteinExistence type="inferred from homology"/>
<dbReference type="AlphaFoldDB" id="A0A1I3XZL5"/>
<protein>
    <submittedName>
        <fullName evidence="6">DNA-binding transcriptional regulator, LysR family</fullName>
    </submittedName>
</protein>
<name>A0A1I3XZL5_9GAMM</name>